<dbReference type="Proteomes" id="UP000199399">
    <property type="component" value="Unassembled WGS sequence"/>
</dbReference>
<dbReference type="PROSITE" id="PS51900">
    <property type="entry name" value="CB"/>
    <property type="match status" value="1"/>
</dbReference>
<dbReference type="InterPro" id="IPR010998">
    <property type="entry name" value="Integrase_recombinase_N"/>
</dbReference>
<feature type="domain" description="Tyr recombinase" evidence="7">
    <location>
        <begin position="257"/>
        <end position="432"/>
    </location>
</feature>
<comment type="similarity">
    <text evidence="1">Belongs to the 'phage' integrase family.</text>
</comment>
<reference evidence="10" key="1">
    <citation type="submission" date="2016-10" db="EMBL/GenBank/DDBJ databases">
        <authorList>
            <person name="Varghese N."/>
            <person name="Submissions S."/>
        </authorList>
    </citation>
    <scope>NUCLEOTIDE SEQUENCE [LARGE SCALE GENOMIC DNA]</scope>
    <source>
        <strain evidence="10">DSM 16477</strain>
    </source>
</reference>
<feature type="region of interest" description="Disordered" evidence="6">
    <location>
        <begin position="232"/>
        <end position="261"/>
    </location>
</feature>
<dbReference type="PROSITE" id="PS51898">
    <property type="entry name" value="TYR_RECOMBINASE"/>
    <property type="match status" value="1"/>
</dbReference>
<evidence type="ECO:0000256" key="1">
    <source>
        <dbReference type="ARBA" id="ARBA00008857"/>
    </source>
</evidence>
<gene>
    <name evidence="9" type="ORF">SAMN04489759_102291</name>
</gene>
<evidence type="ECO:0000259" key="8">
    <source>
        <dbReference type="PROSITE" id="PS51900"/>
    </source>
</evidence>
<dbReference type="InterPro" id="IPR013762">
    <property type="entry name" value="Integrase-like_cat_sf"/>
</dbReference>
<dbReference type="PANTHER" id="PTHR30349">
    <property type="entry name" value="PHAGE INTEGRASE-RELATED"/>
    <property type="match status" value="1"/>
</dbReference>
<dbReference type="PANTHER" id="PTHR30349:SF41">
    <property type="entry name" value="INTEGRASE_RECOMBINASE PROTEIN MJ0367-RELATED"/>
    <property type="match status" value="1"/>
</dbReference>
<dbReference type="InterPro" id="IPR002104">
    <property type="entry name" value="Integrase_catalytic"/>
</dbReference>
<feature type="compositionally biased region" description="Low complexity" evidence="6">
    <location>
        <begin position="246"/>
        <end position="255"/>
    </location>
</feature>
<dbReference type="STRING" id="218672.SAMN04489759_102291"/>
<dbReference type="Gene3D" id="1.10.443.10">
    <property type="entry name" value="Intergrase catalytic core"/>
    <property type="match status" value="1"/>
</dbReference>
<evidence type="ECO:0000256" key="6">
    <source>
        <dbReference type="SAM" id="MobiDB-lite"/>
    </source>
</evidence>
<evidence type="ECO:0000256" key="3">
    <source>
        <dbReference type="ARBA" id="ARBA00023125"/>
    </source>
</evidence>
<keyword evidence="4" id="KW-0233">DNA recombination</keyword>
<evidence type="ECO:0000313" key="10">
    <source>
        <dbReference type="Proteomes" id="UP000199399"/>
    </source>
</evidence>
<dbReference type="GO" id="GO:0015074">
    <property type="term" value="P:DNA integration"/>
    <property type="evidence" value="ECO:0007669"/>
    <property type="project" value="UniProtKB-KW"/>
</dbReference>
<evidence type="ECO:0000259" key="7">
    <source>
        <dbReference type="PROSITE" id="PS51898"/>
    </source>
</evidence>
<dbReference type="GO" id="GO:0003677">
    <property type="term" value="F:DNA binding"/>
    <property type="evidence" value="ECO:0007669"/>
    <property type="project" value="UniProtKB-UniRule"/>
</dbReference>
<feature type="domain" description="Core-binding (CB)" evidence="8">
    <location>
        <begin position="147"/>
        <end position="223"/>
    </location>
</feature>
<dbReference type="InterPro" id="IPR046668">
    <property type="entry name" value="DUF6538"/>
</dbReference>
<dbReference type="Pfam" id="PF00589">
    <property type="entry name" value="Phage_integrase"/>
    <property type="match status" value="1"/>
</dbReference>
<dbReference type="SUPFAM" id="SSF56349">
    <property type="entry name" value="DNA breaking-rejoining enzymes"/>
    <property type="match status" value="1"/>
</dbReference>
<proteinExistence type="inferred from homology"/>
<evidence type="ECO:0000313" key="9">
    <source>
        <dbReference type="EMBL" id="SDF48350.1"/>
    </source>
</evidence>
<keyword evidence="10" id="KW-1185">Reference proteome</keyword>
<dbReference type="InterPro" id="IPR050090">
    <property type="entry name" value="Tyrosine_recombinase_XerCD"/>
</dbReference>
<dbReference type="EMBL" id="FNBP01000002">
    <property type="protein sequence ID" value="SDF48350.1"/>
    <property type="molecule type" value="Genomic_DNA"/>
</dbReference>
<dbReference type="Gene3D" id="1.10.150.130">
    <property type="match status" value="1"/>
</dbReference>
<evidence type="ECO:0000256" key="2">
    <source>
        <dbReference type="ARBA" id="ARBA00022908"/>
    </source>
</evidence>
<dbReference type="InterPro" id="IPR011010">
    <property type="entry name" value="DNA_brk_join_enz"/>
</dbReference>
<dbReference type="GO" id="GO:0006310">
    <property type="term" value="P:DNA recombination"/>
    <property type="evidence" value="ECO:0007669"/>
    <property type="project" value="UniProtKB-KW"/>
</dbReference>
<evidence type="ECO:0000256" key="4">
    <source>
        <dbReference type="ARBA" id="ARBA00023172"/>
    </source>
</evidence>
<dbReference type="Pfam" id="PF20172">
    <property type="entry name" value="DUF6538"/>
    <property type="match status" value="1"/>
</dbReference>
<evidence type="ECO:0000256" key="5">
    <source>
        <dbReference type="PROSITE-ProRule" id="PRU01248"/>
    </source>
</evidence>
<sequence>MSKQSSYLEKQYNTYFAVLRIPGDVQRYFQGKTRFSATLKTSSLSEANRLKWPYIEGWKANIELARRTRSGEVPVDVAEQAARYALWLQGHHNGPEEAKTELFGLLDETVWRDYEQRDNLFNPTHRGDTTEQEKEDTYLAYSMAIKDWTGSYVDEFLTHYEAEAKTKDEARRALKTFSERFPNLEEITRHAVEDWVEDMLESRSRPTIKKRIGFIRGYWNWCSHRKRGYFPPENPFEKDPLPPATKSKQASSQKAQSKRPAFTREDYTKFLDAARDQEMQDFIKIAAHTGCRISEIMHFKLQDVAHDRFNVEDAKSESGWREIPIHSEIKPVVERLVANSTDGFLFTGQTPNKYEKRTTRMGKRFVRLIKKVGSYKSGVGAHSFRRSLATMMLENGVEEPKAAAIIGHEIGTMTYGIYAGGISFAEKNAIIQSISYDVGSASQSPREDS</sequence>
<keyword evidence="2" id="KW-0229">DNA integration</keyword>
<organism evidence="9 10">
    <name type="scientific">Sulfitobacter delicatus</name>
    <dbReference type="NCBI Taxonomy" id="218672"/>
    <lineage>
        <taxon>Bacteria</taxon>
        <taxon>Pseudomonadati</taxon>
        <taxon>Pseudomonadota</taxon>
        <taxon>Alphaproteobacteria</taxon>
        <taxon>Rhodobacterales</taxon>
        <taxon>Roseobacteraceae</taxon>
        <taxon>Sulfitobacter</taxon>
    </lineage>
</organism>
<keyword evidence="3 5" id="KW-0238">DNA-binding</keyword>
<dbReference type="InterPro" id="IPR044068">
    <property type="entry name" value="CB"/>
</dbReference>
<name>A0A1G7LH64_9RHOB</name>
<protein>
    <submittedName>
        <fullName evidence="9">Site-specific recombinase XerD</fullName>
    </submittedName>
</protein>
<dbReference type="AlphaFoldDB" id="A0A1G7LH64"/>
<accession>A0A1G7LH64</accession>